<dbReference type="Proteomes" id="UP000078572">
    <property type="component" value="Chromosome 1"/>
</dbReference>
<reference evidence="4" key="1">
    <citation type="submission" date="2016-06" db="EMBL/GenBank/DDBJ databases">
        <authorList>
            <person name="Xu Y."/>
            <person name="Nagy A."/>
            <person name="Yan X."/>
            <person name="Kim S.W."/>
            <person name="Haley B."/>
            <person name="Liu N.T."/>
            <person name="Nou X."/>
        </authorList>
    </citation>
    <scope>NUCLEOTIDE SEQUENCE [LARGE SCALE GENOMIC DNA]</scope>
    <source>
        <strain evidence="4">ATCC 49129</strain>
    </source>
</reference>
<dbReference type="RefSeq" id="WP_064801316.1">
    <property type="nucleotide sequence ID" value="NZ_CP016022.1"/>
</dbReference>
<dbReference type="InterPro" id="IPR047057">
    <property type="entry name" value="MerR_fam"/>
</dbReference>
<dbReference type="SUPFAM" id="SSF46955">
    <property type="entry name" value="Putative DNA-binding domain"/>
    <property type="match status" value="1"/>
</dbReference>
<evidence type="ECO:0000313" key="4">
    <source>
        <dbReference type="Proteomes" id="UP000078572"/>
    </source>
</evidence>
<dbReference type="GO" id="GO:0003700">
    <property type="term" value="F:DNA-binding transcription factor activity"/>
    <property type="evidence" value="ECO:0007669"/>
    <property type="project" value="InterPro"/>
</dbReference>
<dbReference type="Gene3D" id="1.10.1660.10">
    <property type="match status" value="1"/>
</dbReference>
<dbReference type="OrthoDB" id="9803659at2"/>
<feature type="compositionally biased region" description="Low complexity" evidence="2">
    <location>
        <begin position="1"/>
        <end position="16"/>
    </location>
</feature>
<dbReference type="GeneID" id="61524570"/>
<protein>
    <submittedName>
        <fullName evidence="3">MerR family transcriptional regulator</fullName>
    </submittedName>
</protein>
<dbReference type="InterPro" id="IPR009061">
    <property type="entry name" value="DNA-bd_dom_put_sf"/>
</dbReference>
<evidence type="ECO:0000313" key="3">
    <source>
        <dbReference type="EMBL" id="ANJ71134.1"/>
    </source>
</evidence>
<evidence type="ECO:0000256" key="1">
    <source>
        <dbReference type="SAM" id="Coils"/>
    </source>
</evidence>
<dbReference type="PANTHER" id="PTHR30204:SF58">
    <property type="entry name" value="HTH-TYPE TRANSCRIPTIONAL REGULATOR YFMP"/>
    <property type="match status" value="1"/>
</dbReference>
<gene>
    <name evidence="3" type="ORF">A9Y76_00950</name>
</gene>
<feature type="coiled-coil region" evidence="1">
    <location>
        <begin position="113"/>
        <end position="157"/>
    </location>
</feature>
<evidence type="ECO:0000256" key="2">
    <source>
        <dbReference type="SAM" id="MobiDB-lite"/>
    </source>
</evidence>
<proteinExistence type="predicted"/>
<dbReference type="PANTHER" id="PTHR30204">
    <property type="entry name" value="REDOX-CYCLING DRUG-SENSING TRANSCRIPTIONAL ACTIVATOR SOXR"/>
    <property type="match status" value="1"/>
</dbReference>
<sequence>MSASTPSAAAELAADLESGESCEHDDVSYTITDLAREFDITPRAIRFYEDQGLLAPDRQGPGGRRRVYSAGERTRLKLTLRGKRLGLSLGEIKEILDLYESPRDTVPQLERFLASLAQHRAVLTQQLDDLNAQLAEIDQHERQCRRLLEDAQAGTAKPPKRRKAA</sequence>
<dbReference type="EMBL" id="CP016022">
    <property type="protein sequence ID" value="ANJ71134.1"/>
    <property type="molecule type" value="Genomic_DNA"/>
</dbReference>
<keyword evidence="1" id="KW-0175">Coiled coil</keyword>
<dbReference type="STRING" id="190721.ACS15_0200"/>
<dbReference type="AlphaFoldDB" id="A0A191ZSQ5"/>
<dbReference type="PROSITE" id="PS50937">
    <property type="entry name" value="HTH_MERR_2"/>
    <property type="match status" value="1"/>
</dbReference>
<dbReference type="InterPro" id="IPR000551">
    <property type="entry name" value="MerR-type_HTH_dom"/>
</dbReference>
<dbReference type="CDD" id="cd04776">
    <property type="entry name" value="HTH_GnyR"/>
    <property type="match status" value="1"/>
</dbReference>
<name>A0A191ZSQ5_9RALS</name>
<dbReference type="Pfam" id="PF13411">
    <property type="entry name" value="MerR_1"/>
    <property type="match status" value="1"/>
</dbReference>
<organism evidence="3 4">
    <name type="scientific">Ralstonia insidiosa</name>
    <dbReference type="NCBI Taxonomy" id="190721"/>
    <lineage>
        <taxon>Bacteria</taxon>
        <taxon>Pseudomonadati</taxon>
        <taxon>Pseudomonadota</taxon>
        <taxon>Betaproteobacteria</taxon>
        <taxon>Burkholderiales</taxon>
        <taxon>Burkholderiaceae</taxon>
        <taxon>Ralstonia</taxon>
    </lineage>
</organism>
<keyword evidence="4" id="KW-1185">Reference proteome</keyword>
<feature type="region of interest" description="Disordered" evidence="2">
    <location>
        <begin position="1"/>
        <end position="20"/>
    </location>
</feature>
<dbReference type="SMART" id="SM00422">
    <property type="entry name" value="HTH_MERR"/>
    <property type="match status" value="1"/>
</dbReference>
<dbReference type="GO" id="GO:0003677">
    <property type="term" value="F:DNA binding"/>
    <property type="evidence" value="ECO:0007669"/>
    <property type="project" value="InterPro"/>
</dbReference>
<accession>A0A191ZSQ5</accession>